<evidence type="ECO:0000256" key="2">
    <source>
        <dbReference type="ARBA" id="ARBA00023235"/>
    </source>
</evidence>
<gene>
    <name evidence="4" type="ORF">J2W48_004174</name>
</gene>
<evidence type="ECO:0000256" key="3">
    <source>
        <dbReference type="ARBA" id="ARBA00023277"/>
    </source>
</evidence>
<proteinExistence type="predicted"/>
<keyword evidence="5" id="KW-1185">Reference proteome</keyword>
<dbReference type="InterPro" id="IPR001998">
    <property type="entry name" value="Xylose_isomerase"/>
</dbReference>
<keyword evidence="1" id="KW-0479">Metal-binding</keyword>
<evidence type="ECO:0000256" key="1">
    <source>
        <dbReference type="ARBA" id="ARBA00022723"/>
    </source>
</evidence>
<dbReference type="EMBL" id="JAVDWQ010000020">
    <property type="protein sequence ID" value="MDR7212217.1"/>
    <property type="molecule type" value="Genomic_DNA"/>
</dbReference>
<accession>A0ABU1YDA6</accession>
<name>A0ABU1YDA6_9FLAO</name>
<dbReference type="SUPFAM" id="SSF51658">
    <property type="entry name" value="Xylose isomerase-like"/>
    <property type="match status" value="1"/>
</dbReference>
<dbReference type="GO" id="GO:0016853">
    <property type="term" value="F:isomerase activity"/>
    <property type="evidence" value="ECO:0007669"/>
    <property type="project" value="UniProtKB-KW"/>
</dbReference>
<dbReference type="Gene3D" id="3.20.20.150">
    <property type="entry name" value="Divalent-metal-dependent TIM barrel enzymes"/>
    <property type="match status" value="1"/>
</dbReference>
<keyword evidence="2 4" id="KW-0413">Isomerase</keyword>
<evidence type="ECO:0000313" key="5">
    <source>
        <dbReference type="Proteomes" id="UP001269081"/>
    </source>
</evidence>
<evidence type="ECO:0000313" key="4">
    <source>
        <dbReference type="EMBL" id="MDR7212217.1"/>
    </source>
</evidence>
<sequence length="69" mass="7823">MTADKIITSSPYEKLRAERYSSFDSGKGKDFADGKLSLKDLYTIANENGELKLQSGKQELFENIINQYI</sequence>
<organism evidence="4 5">
    <name type="scientific">Flavobacterium piscis</name>
    <dbReference type="NCBI Taxonomy" id="1114874"/>
    <lineage>
        <taxon>Bacteria</taxon>
        <taxon>Pseudomonadati</taxon>
        <taxon>Bacteroidota</taxon>
        <taxon>Flavobacteriia</taxon>
        <taxon>Flavobacteriales</taxon>
        <taxon>Flavobacteriaceae</taxon>
        <taxon>Flavobacterium</taxon>
    </lineage>
</organism>
<protein>
    <submittedName>
        <fullName evidence="4">Xylose isomerase</fullName>
    </submittedName>
</protein>
<reference evidence="4 5" key="1">
    <citation type="submission" date="2023-07" db="EMBL/GenBank/DDBJ databases">
        <title>Sorghum-associated microbial communities from plants grown in Nebraska, USA.</title>
        <authorList>
            <person name="Schachtman D."/>
        </authorList>
    </citation>
    <scope>NUCLEOTIDE SEQUENCE [LARGE SCALE GENOMIC DNA]</scope>
    <source>
        <strain evidence="4 5">4129</strain>
    </source>
</reference>
<dbReference type="PROSITE" id="PS51415">
    <property type="entry name" value="XYLOSE_ISOMERASE"/>
    <property type="match status" value="1"/>
</dbReference>
<dbReference type="InterPro" id="IPR036237">
    <property type="entry name" value="Xyl_isomerase-like_sf"/>
</dbReference>
<keyword evidence="3" id="KW-0119">Carbohydrate metabolism</keyword>
<comment type="caution">
    <text evidence="4">The sequence shown here is derived from an EMBL/GenBank/DDBJ whole genome shotgun (WGS) entry which is preliminary data.</text>
</comment>
<dbReference type="Proteomes" id="UP001269081">
    <property type="component" value="Unassembled WGS sequence"/>
</dbReference>